<dbReference type="Gene3D" id="2.60.120.10">
    <property type="entry name" value="Jelly Rolls"/>
    <property type="match status" value="1"/>
</dbReference>
<reference evidence="1" key="1">
    <citation type="submission" date="2020-05" db="EMBL/GenBank/DDBJ databases">
        <authorList>
            <person name="Chiriac C."/>
            <person name="Salcher M."/>
            <person name="Ghai R."/>
            <person name="Kavagutti S V."/>
        </authorList>
    </citation>
    <scope>NUCLEOTIDE SEQUENCE</scope>
</reference>
<organism evidence="1">
    <name type="scientific">freshwater metagenome</name>
    <dbReference type="NCBI Taxonomy" id="449393"/>
    <lineage>
        <taxon>unclassified sequences</taxon>
        <taxon>metagenomes</taxon>
        <taxon>ecological metagenomes</taxon>
    </lineage>
</organism>
<dbReference type="InterPro" id="IPR014710">
    <property type="entry name" value="RmlC-like_jellyroll"/>
</dbReference>
<dbReference type="EMBL" id="CAFBPU010000035">
    <property type="protein sequence ID" value="CAB5036153.1"/>
    <property type="molecule type" value="Genomic_DNA"/>
</dbReference>
<sequence length="117" mass="12840">MFTMSLDPVASNPDHYRVMFENDRVRVLEYTDSPGQRTTPHEHPDSVMLTLSSFERRLHQDGAHRDVSISSGGAHWVPAQEHAGENTGQSATHTIFVELKEPAPPGPRVAGIGPSTV</sequence>
<dbReference type="InterPro" id="IPR011051">
    <property type="entry name" value="RmlC_Cupin_sf"/>
</dbReference>
<protein>
    <submittedName>
        <fullName evidence="1">Unannotated protein</fullName>
    </submittedName>
</protein>
<name>A0A6J7S4V1_9ZZZZ</name>
<gene>
    <name evidence="1" type="ORF">UFOPK4150_01604</name>
</gene>
<proteinExistence type="predicted"/>
<accession>A0A6J7S4V1</accession>
<evidence type="ECO:0000313" key="1">
    <source>
        <dbReference type="EMBL" id="CAB5036153.1"/>
    </source>
</evidence>
<dbReference type="AlphaFoldDB" id="A0A6J7S4V1"/>
<dbReference type="SUPFAM" id="SSF51182">
    <property type="entry name" value="RmlC-like cupins"/>
    <property type="match status" value="1"/>
</dbReference>